<evidence type="ECO:0000313" key="1">
    <source>
        <dbReference type="EMBL" id="CAD6442768.1"/>
    </source>
</evidence>
<proteinExistence type="predicted"/>
<protein>
    <submittedName>
        <fullName evidence="1">09bd4ef4-aa43-4586-bf09-e35f17a29dac</fullName>
    </submittedName>
</protein>
<accession>A0A8H2VQC2</accession>
<dbReference type="OrthoDB" id="3560373at2759"/>
<comment type="caution">
    <text evidence="1">The sequence shown here is derived from an EMBL/GenBank/DDBJ whole genome shotgun (WGS) entry which is preliminary data.</text>
</comment>
<sequence length="415" mass="47308">MDTPRSAEIIPKNIQKVRESNHNLTSHTNQHDTLIMKTQHSVMVSSHNQCMELASITGLGGSFNTVLGQADSVFASPIIGNTQIYNLHANILYACKQTYQEETIKLRDMKIRYHFVTLRVFRISRPGMFSSVLQSRLGLDTGNVLVGSLLPLQMLRNVRSFVVKAAQGKQIPDYCNNPRFEVAADLIVPDLPSPELIEEYSKLTGGSAPVIECVGLLWNRLEEYAMCFEHAKLSVRETTYAGHSHQHGIRVHDLSKNEGQWDHRVQVIEVAKASIHPSLDHTESTNDVTRFKEYRANLLGILEPQYQQIRSCSPKLQEYLKEENGSSGIFTSGPSHATDQAEHWDRMAIGITLLEEYDFSFVRELTEELQLAIRKENKRRFGRDTQLDALKRIRWPEQSLKEKLRDQSFKLLLPL</sequence>
<gene>
    <name evidence="1" type="ORF">SCLTRI_LOCUS2560</name>
</gene>
<name>A0A8H2VQC2_9HELO</name>
<evidence type="ECO:0000313" key="2">
    <source>
        <dbReference type="Proteomes" id="UP000624404"/>
    </source>
</evidence>
<organism evidence="1 2">
    <name type="scientific">Sclerotinia trifoliorum</name>
    <dbReference type="NCBI Taxonomy" id="28548"/>
    <lineage>
        <taxon>Eukaryota</taxon>
        <taxon>Fungi</taxon>
        <taxon>Dikarya</taxon>
        <taxon>Ascomycota</taxon>
        <taxon>Pezizomycotina</taxon>
        <taxon>Leotiomycetes</taxon>
        <taxon>Helotiales</taxon>
        <taxon>Sclerotiniaceae</taxon>
        <taxon>Sclerotinia</taxon>
    </lineage>
</organism>
<dbReference type="EMBL" id="CAJHIA010000009">
    <property type="protein sequence ID" value="CAD6442768.1"/>
    <property type="molecule type" value="Genomic_DNA"/>
</dbReference>
<keyword evidence="2" id="KW-1185">Reference proteome</keyword>
<dbReference type="Proteomes" id="UP000624404">
    <property type="component" value="Unassembled WGS sequence"/>
</dbReference>
<reference evidence="1" key="1">
    <citation type="submission" date="2020-10" db="EMBL/GenBank/DDBJ databases">
        <authorList>
            <person name="Kusch S."/>
        </authorList>
    </citation>
    <scope>NUCLEOTIDE SEQUENCE</scope>
    <source>
        <strain evidence="1">SwB9</strain>
    </source>
</reference>
<dbReference type="AlphaFoldDB" id="A0A8H2VQC2"/>